<proteinExistence type="predicted"/>
<keyword evidence="2" id="KW-1185">Reference proteome</keyword>
<gene>
    <name evidence="1" type="ORF">NBRC3278_3161</name>
</gene>
<protein>
    <submittedName>
        <fullName evidence="1">Uncharacterized protein</fullName>
    </submittedName>
</protein>
<sequence length="41" mass="4506">MIGRLQKVTTNALECVGIDQLLKDAAWCLADDPTYVKVGKQ</sequence>
<accession>A0A401X8N0</accession>
<comment type="caution">
    <text evidence="1">The sequence shown here is derived from an EMBL/GenBank/DDBJ whole genome shotgun (WGS) entry which is preliminary data.</text>
</comment>
<evidence type="ECO:0000313" key="1">
    <source>
        <dbReference type="EMBL" id="GCD64068.1"/>
    </source>
</evidence>
<dbReference type="Proteomes" id="UP000287385">
    <property type="component" value="Unassembled WGS sequence"/>
</dbReference>
<evidence type="ECO:0000313" key="2">
    <source>
        <dbReference type="Proteomes" id="UP000287385"/>
    </source>
</evidence>
<reference evidence="1 2" key="1">
    <citation type="submission" date="2016-06" db="EMBL/GenBank/DDBJ databases">
        <title>Acetobacter pasteurianus NBRC 3278 whole genome sequencing project.</title>
        <authorList>
            <person name="Matsutani M."/>
            <person name="Shiwa Y."/>
            <person name="Okamoto-Kainuma A."/>
            <person name="Ishikawa M."/>
            <person name="Koizumi Y."/>
            <person name="Yoshikawa H."/>
            <person name="Yakushi T."/>
            <person name="Matsushita K."/>
        </authorList>
    </citation>
    <scope>NUCLEOTIDE SEQUENCE [LARGE SCALE GENOMIC DNA]</scope>
    <source>
        <strain evidence="1 2">NBRC 3278</strain>
    </source>
</reference>
<organism evidence="1 2">
    <name type="scientific">Acetobacter pasteurianus NBRC 3278</name>
    <dbReference type="NCBI Taxonomy" id="1226660"/>
    <lineage>
        <taxon>Bacteria</taxon>
        <taxon>Pseudomonadati</taxon>
        <taxon>Pseudomonadota</taxon>
        <taxon>Alphaproteobacteria</taxon>
        <taxon>Acetobacterales</taxon>
        <taxon>Acetobacteraceae</taxon>
        <taxon>Acetobacter</taxon>
    </lineage>
</organism>
<dbReference type="AlphaFoldDB" id="A0A401X8N0"/>
<dbReference type="EMBL" id="BDEV01000147">
    <property type="protein sequence ID" value="GCD64068.1"/>
    <property type="molecule type" value="Genomic_DNA"/>
</dbReference>
<name>A0A401X8N0_ACEPA</name>